<evidence type="ECO:0000259" key="3">
    <source>
        <dbReference type="PROSITE" id="PS50240"/>
    </source>
</evidence>
<protein>
    <submittedName>
        <fullName evidence="4">Serine protease snake</fullName>
    </submittedName>
</protein>
<dbReference type="GO" id="GO:0006508">
    <property type="term" value="P:proteolysis"/>
    <property type="evidence" value="ECO:0007669"/>
    <property type="project" value="UniProtKB-KW"/>
</dbReference>
<proteinExistence type="inferred from homology"/>
<dbReference type="PANTHER" id="PTHR24260">
    <property type="match status" value="1"/>
</dbReference>
<dbReference type="EMBL" id="HBUE01100487">
    <property type="protein sequence ID" value="CAG6485143.1"/>
    <property type="molecule type" value="Transcribed_RNA"/>
</dbReference>
<dbReference type="EMBL" id="HBUE01100486">
    <property type="protein sequence ID" value="CAG6485142.1"/>
    <property type="molecule type" value="Transcribed_RNA"/>
</dbReference>
<dbReference type="EMBL" id="HBUE01262419">
    <property type="protein sequence ID" value="CAG6559750.1"/>
    <property type="molecule type" value="Transcribed_RNA"/>
</dbReference>
<evidence type="ECO:0000256" key="1">
    <source>
        <dbReference type="ARBA" id="ARBA00024195"/>
    </source>
</evidence>
<dbReference type="InterPro" id="IPR051333">
    <property type="entry name" value="CLIP_Serine_Protease"/>
</dbReference>
<feature type="signal peptide" evidence="2">
    <location>
        <begin position="1"/>
        <end position="22"/>
    </location>
</feature>
<keyword evidence="4" id="KW-0645">Protease</keyword>
<dbReference type="Pfam" id="PF00089">
    <property type="entry name" value="Trypsin"/>
    <property type="match status" value="1"/>
</dbReference>
<feature type="chain" id="PRO_5033668739" evidence="2">
    <location>
        <begin position="23"/>
        <end position="307"/>
    </location>
</feature>
<dbReference type="InterPro" id="IPR043504">
    <property type="entry name" value="Peptidase_S1_PA_chymotrypsin"/>
</dbReference>
<keyword evidence="4" id="KW-0378">Hydrolase</keyword>
<dbReference type="AlphaFoldDB" id="A0A8D8C4I0"/>
<reference evidence="4" key="1">
    <citation type="submission" date="2021-05" db="EMBL/GenBank/DDBJ databases">
        <authorList>
            <person name="Alioto T."/>
            <person name="Alioto T."/>
            <person name="Gomez Garrido J."/>
        </authorList>
    </citation>
    <scope>NUCLEOTIDE SEQUENCE</scope>
</reference>
<dbReference type="PANTHER" id="PTHR24260:SF147">
    <property type="entry name" value="EG:BACR7A4.3 PROTEIN-RELATED"/>
    <property type="match status" value="1"/>
</dbReference>
<accession>A0A8D8C4I0</accession>
<name>A0A8D8C4I0_CULPI</name>
<dbReference type="PROSITE" id="PS50240">
    <property type="entry name" value="TRYPSIN_DOM"/>
    <property type="match status" value="1"/>
</dbReference>
<dbReference type="GO" id="GO:0004252">
    <property type="term" value="F:serine-type endopeptidase activity"/>
    <property type="evidence" value="ECO:0007669"/>
    <property type="project" value="InterPro"/>
</dbReference>
<evidence type="ECO:0000256" key="2">
    <source>
        <dbReference type="SAM" id="SignalP"/>
    </source>
</evidence>
<sequence>MADVYKILILLGAVVAGSVVLGEVNNQFSVQNVSNIDPGRYHALGLFNNDHPSRKRLAVRKCTSFNFIFPLKIFSTEEPYFCPAVFISPESLLTSALCLRMLQRPDEHPSSHMFAMVDREEVFFYEHGRRYVSKIFVHPKFEEEPAYYNVAVVKLRNAVRYDRDALGRSQVACLWAENRLKNPQAVLGEWFEFQPEQNPSFRWLDLPLITRKECSSELAKLKRPVPELNQGVQDFQLCVRESRTNSSLTRFCDPRSSGPLLTTLGSTVYVVGMPTVHIDECGVEVEVFNRVSHYLDWIETVVWPGQE</sequence>
<dbReference type="Gene3D" id="2.40.10.10">
    <property type="entry name" value="Trypsin-like serine proteases"/>
    <property type="match status" value="1"/>
</dbReference>
<feature type="domain" description="Peptidase S1" evidence="3">
    <location>
        <begin position="14"/>
        <end position="303"/>
    </location>
</feature>
<dbReference type="InterPro" id="IPR001254">
    <property type="entry name" value="Trypsin_dom"/>
</dbReference>
<dbReference type="InterPro" id="IPR009003">
    <property type="entry name" value="Peptidase_S1_PA"/>
</dbReference>
<evidence type="ECO:0000313" key="4">
    <source>
        <dbReference type="EMBL" id="CAG6485140.1"/>
    </source>
</evidence>
<keyword evidence="2" id="KW-0732">Signal</keyword>
<dbReference type="EMBL" id="HBUE01157304">
    <property type="protein sequence ID" value="CAG6508393.1"/>
    <property type="molecule type" value="Transcribed_RNA"/>
</dbReference>
<organism evidence="4">
    <name type="scientific">Culex pipiens</name>
    <name type="common">House mosquito</name>
    <dbReference type="NCBI Taxonomy" id="7175"/>
    <lineage>
        <taxon>Eukaryota</taxon>
        <taxon>Metazoa</taxon>
        <taxon>Ecdysozoa</taxon>
        <taxon>Arthropoda</taxon>
        <taxon>Hexapoda</taxon>
        <taxon>Insecta</taxon>
        <taxon>Pterygota</taxon>
        <taxon>Neoptera</taxon>
        <taxon>Endopterygota</taxon>
        <taxon>Diptera</taxon>
        <taxon>Nematocera</taxon>
        <taxon>Culicoidea</taxon>
        <taxon>Culicidae</taxon>
        <taxon>Culicinae</taxon>
        <taxon>Culicini</taxon>
        <taxon>Culex</taxon>
        <taxon>Culex</taxon>
    </lineage>
</organism>
<dbReference type="EMBL" id="HBUE01100485">
    <property type="protein sequence ID" value="CAG6485140.1"/>
    <property type="molecule type" value="Transcribed_RNA"/>
</dbReference>
<dbReference type="SMART" id="SM00020">
    <property type="entry name" value="Tryp_SPc"/>
    <property type="match status" value="1"/>
</dbReference>
<dbReference type="SUPFAM" id="SSF50494">
    <property type="entry name" value="Trypsin-like serine proteases"/>
    <property type="match status" value="1"/>
</dbReference>
<comment type="similarity">
    <text evidence="1">Belongs to the peptidase S1 family. CLIP subfamily.</text>
</comment>